<dbReference type="GO" id="GO:0003700">
    <property type="term" value="F:DNA-binding transcription factor activity"/>
    <property type="evidence" value="ECO:0007669"/>
    <property type="project" value="InterPro"/>
</dbReference>
<dbReference type="RefSeq" id="WP_077806236.1">
    <property type="nucleotide sequence ID" value="NZ_BJXS01000008.1"/>
</dbReference>
<dbReference type="PANTHER" id="PTHR38445:SF10">
    <property type="entry name" value="GNTR-FAMILY TRANSCRIPTIONAL REGULATOR"/>
    <property type="match status" value="1"/>
</dbReference>
<dbReference type="PROSITE" id="PS50949">
    <property type="entry name" value="HTH_GNTR"/>
    <property type="match status" value="1"/>
</dbReference>
<gene>
    <name evidence="4" type="ORF">A0U93_04135</name>
</gene>
<evidence type="ECO:0000256" key="1">
    <source>
        <dbReference type="ARBA" id="ARBA00023015"/>
    </source>
</evidence>
<keyword evidence="1" id="KW-0805">Transcription regulation</keyword>
<dbReference type="InterPro" id="IPR036390">
    <property type="entry name" value="WH_DNA-bd_sf"/>
</dbReference>
<dbReference type="CDD" id="cd07377">
    <property type="entry name" value="WHTH_GntR"/>
    <property type="match status" value="1"/>
</dbReference>
<keyword evidence="5" id="KW-1185">Reference proteome</keyword>
<dbReference type="Gene3D" id="1.10.10.10">
    <property type="entry name" value="Winged helix-like DNA-binding domain superfamily/Winged helix DNA-binding domain"/>
    <property type="match status" value="1"/>
</dbReference>
<dbReference type="Proteomes" id="UP000188604">
    <property type="component" value="Chromosome"/>
</dbReference>
<dbReference type="AlphaFoldDB" id="A0A1U9KN93"/>
<dbReference type="OrthoDB" id="9808698at2"/>
<dbReference type="KEGG" id="nch:A0U93_04135"/>
<reference evidence="4 5" key="1">
    <citation type="submission" date="2016-03" db="EMBL/GenBank/DDBJ databases">
        <title>Acetic acid bacteria sequencing.</title>
        <authorList>
            <person name="Brandt J."/>
            <person name="Jakob F."/>
            <person name="Vogel R.F."/>
        </authorList>
    </citation>
    <scope>NUCLEOTIDE SEQUENCE [LARGE SCALE GENOMIC DNA]</scope>
    <source>
        <strain evidence="4 5">NBRC 101099</strain>
    </source>
</reference>
<dbReference type="InterPro" id="IPR036388">
    <property type="entry name" value="WH-like_DNA-bd_sf"/>
</dbReference>
<dbReference type="EMBL" id="CP014691">
    <property type="protein sequence ID" value="AQS87262.1"/>
    <property type="molecule type" value="Genomic_DNA"/>
</dbReference>
<proteinExistence type="predicted"/>
<dbReference type="GO" id="GO:0003677">
    <property type="term" value="F:DNA binding"/>
    <property type="evidence" value="ECO:0007669"/>
    <property type="project" value="UniProtKB-KW"/>
</dbReference>
<dbReference type="PANTHER" id="PTHR38445">
    <property type="entry name" value="HTH-TYPE TRANSCRIPTIONAL REPRESSOR YTRA"/>
    <property type="match status" value="1"/>
</dbReference>
<dbReference type="Pfam" id="PF00392">
    <property type="entry name" value="GntR"/>
    <property type="match status" value="1"/>
</dbReference>
<evidence type="ECO:0000256" key="3">
    <source>
        <dbReference type="ARBA" id="ARBA00023163"/>
    </source>
</evidence>
<sequence>MERSWNDHQPIYRQLRDRVAAMILDRTLSEGELLPSVRQVATDYRINPLTVMRAYQELSDEGLVDKRRGIGMYVTHGAAALLLQRERDSFLKEQWPEILKTIRRLGLSVRDLPDDGENG</sequence>
<evidence type="ECO:0000256" key="2">
    <source>
        <dbReference type="ARBA" id="ARBA00023125"/>
    </source>
</evidence>
<dbReference type="Gene3D" id="6.10.250.1220">
    <property type="match status" value="1"/>
</dbReference>
<evidence type="ECO:0000313" key="5">
    <source>
        <dbReference type="Proteomes" id="UP000188604"/>
    </source>
</evidence>
<name>A0A1U9KN93_9PROT</name>
<accession>A0A1U9KN93</accession>
<dbReference type="SUPFAM" id="SSF46785">
    <property type="entry name" value="Winged helix' DNA-binding domain"/>
    <property type="match status" value="1"/>
</dbReference>
<keyword evidence="2" id="KW-0238">DNA-binding</keyword>
<dbReference type="SMART" id="SM00345">
    <property type="entry name" value="HTH_GNTR"/>
    <property type="match status" value="1"/>
</dbReference>
<evidence type="ECO:0000313" key="4">
    <source>
        <dbReference type="EMBL" id="AQS87262.1"/>
    </source>
</evidence>
<organism evidence="4 5">
    <name type="scientific">Neoasaia chiangmaiensis</name>
    <dbReference type="NCBI Taxonomy" id="320497"/>
    <lineage>
        <taxon>Bacteria</taxon>
        <taxon>Pseudomonadati</taxon>
        <taxon>Pseudomonadota</taxon>
        <taxon>Alphaproteobacteria</taxon>
        <taxon>Acetobacterales</taxon>
        <taxon>Acetobacteraceae</taxon>
        <taxon>Neoasaia</taxon>
    </lineage>
</organism>
<dbReference type="InterPro" id="IPR000524">
    <property type="entry name" value="Tscrpt_reg_HTH_GntR"/>
</dbReference>
<keyword evidence="3" id="KW-0804">Transcription</keyword>
<protein>
    <submittedName>
        <fullName evidence="4">GntR family transcriptional regulator</fullName>
    </submittedName>
</protein>
<dbReference type="STRING" id="320497.A0U93_04135"/>